<evidence type="ECO:0000256" key="1">
    <source>
        <dbReference type="SAM" id="MobiDB-lite"/>
    </source>
</evidence>
<sequence>MTASTPTPAPMLVHVTPLSSPPKASPLRTRDATPAIPKVGAPARLIPATALGDPAFLQAHRVRYAYASGSMYKGIASAELVTRMGAAGLLGFFGCGGLSLTEIAAGIDSIQARLGRAGTFGCNLLAHADEPELEWREVELFLAKGVHTVEASAFMQVSPALVWFRLRGARRGLDGRVVAPHRVIAKVSRPELARLFMAPAPAEIVDQLVRTGRLSAEEAALRTELPLSHDICVEADSGGHTDMGSLSTLLPAIVRLRDEADAQWRYAERVRVGAAGGIGTPSAALAAFMLGADFIVTGSINQCSPEAGTSDRVKDILASLDVSDTDYAPAGDMFELGSRVQVVRKGLLFHVRANKLYDLYRLHKGIDEIDPATRSRIERSYFHRSFEDVYAESRRWYAEHRAEHLARAEANPKLRMAMIFKWYFVHSSRLALRGDPQYTADYQIHCGPAMGAFNQWVRGTALEPWRARHVDQIAEQLMTATAALMSERLATLLQLGREPATSAPQTKLRARTEPTS</sequence>
<dbReference type="NCBIfam" id="TIGR02814">
    <property type="entry name" value="pfaD_fam"/>
    <property type="match status" value="1"/>
</dbReference>
<dbReference type="InterPro" id="IPR014179">
    <property type="entry name" value="PfaD-like_TIM-barrel"/>
</dbReference>
<dbReference type="PANTHER" id="PTHR32332:SF20">
    <property type="entry name" value="2-NITROPROPANE DIOXYGENASE-LIKE PROTEIN"/>
    <property type="match status" value="1"/>
</dbReference>
<feature type="domain" description="[Acyl-carrier-protein] S-malonyltransferase-like inserted helical" evidence="2">
    <location>
        <begin position="363"/>
        <end position="442"/>
    </location>
</feature>
<dbReference type="EMBL" id="JMCC02000102">
    <property type="protein sequence ID" value="KIG13270.1"/>
    <property type="molecule type" value="Genomic_DNA"/>
</dbReference>
<dbReference type="Gene3D" id="3.20.20.70">
    <property type="entry name" value="Aldolase class I"/>
    <property type="match status" value="2"/>
</dbReference>
<organism evidence="3 4">
    <name type="scientific">Enhygromyxa salina</name>
    <dbReference type="NCBI Taxonomy" id="215803"/>
    <lineage>
        <taxon>Bacteria</taxon>
        <taxon>Pseudomonadati</taxon>
        <taxon>Myxococcota</taxon>
        <taxon>Polyangia</taxon>
        <taxon>Nannocystales</taxon>
        <taxon>Nannocystaceae</taxon>
        <taxon>Enhygromyxa</taxon>
    </lineage>
</organism>
<feature type="region of interest" description="Disordered" evidence="1">
    <location>
        <begin position="1"/>
        <end position="33"/>
    </location>
</feature>
<evidence type="ECO:0000313" key="3">
    <source>
        <dbReference type="EMBL" id="KIG13270.1"/>
    </source>
</evidence>
<evidence type="ECO:0000313" key="4">
    <source>
        <dbReference type="Proteomes" id="UP000031599"/>
    </source>
</evidence>
<evidence type="ECO:0000259" key="2">
    <source>
        <dbReference type="Pfam" id="PF21607"/>
    </source>
</evidence>
<name>A0A0C2CUL2_9BACT</name>
<protein>
    <submittedName>
        <fullName evidence="3">Malonyl CoA-acyl carrier protein transacylase</fullName>
    </submittedName>
</protein>
<dbReference type="SUPFAM" id="SSF51395">
    <property type="entry name" value="FMN-linked oxidoreductases"/>
    <property type="match status" value="1"/>
</dbReference>
<comment type="caution">
    <text evidence="3">The sequence shown here is derived from an EMBL/GenBank/DDBJ whole genome shotgun (WGS) entry which is preliminary data.</text>
</comment>
<dbReference type="CDD" id="cd04742">
    <property type="entry name" value="NPD_FabD"/>
    <property type="match status" value="1"/>
</dbReference>
<dbReference type="Pfam" id="PF21607">
    <property type="entry name" value="FabD_helical_ins"/>
    <property type="match status" value="1"/>
</dbReference>
<dbReference type="AlphaFoldDB" id="A0A0C2CUL2"/>
<dbReference type="InterPro" id="IPR013785">
    <property type="entry name" value="Aldolase_TIM"/>
</dbReference>
<accession>A0A0C2CUL2</accession>
<dbReference type="PANTHER" id="PTHR32332">
    <property type="entry name" value="2-NITROPROPANE DIOXYGENASE"/>
    <property type="match status" value="1"/>
</dbReference>
<dbReference type="Proteomes" id="UP000031599">
    <property type="component" value="Unassembled WGS sequence"/>
</dbReference>
<dbReference type="InterPro" id="IPR049489">
    <property type="entry name" value="FabD-like_helical_ins"/>
</dbReference>
<proteinExistence type="predicted"/>
<reference evidence="3 4" key="1">
    <citation type="submission" date="2014-12" db="EMBL/GenBank/DDBJ databases">
        <title>Genome assembly of Enhygromyxa salina DSM 15201.</title>
        <authorList>
            <person name="Sharma G."/>
            <person name="Subramanian S."/>
        </authorList>
    </citation>
    <scope>NUCLEOTIDE SEQUENCE [LARGE SCALE GENOMIC DNA]</scope>
    <source>
        <strain evidence="3 4">DSM 15201</strain>
    </source>
</reference>
<gene>
    <name evidence="3" type="ORF">DB30_00365</name>
</gene>